<organism evidence="1 2">
    <name type="scientific">Diphasiastrum complanatum</name>
    <name type="common">Issler's clubmoss</name>
    <name type="synonym">Lycopodium complanatum</name>
    <dbReference type="NCBI Taxonomy" id="34168"/>
    <lineage>
        <taxon>Eukaryota</taxon>
        <taxon>Viridiplantae</taxon>
        <taxon>Streptophyta</taxon>
        <taxon>Embryophyta</taxon>
        <taxon>Tracheophyta</taxon>
        <taxon>Lycopodiopsida</taxon>
        <taxon>Lycopodiales</taxon>
        <taxon>Lycopodiaceae</taxon>
        <taxon>Lycopodioideae</taxon>
        <taxon>Diphasiastrum</taxon>
    </lineage>
</organism>
<reference evidence="2" key="1">
    <citation type="journal article" date="2024" name="Proc. Natl. Acad. Sci. U.S.A.">
        <title>Extraordinary preservation of gene collinearity over three hundred million years revealed in homosporous lycophytes.</title>
        <authorList>
            <person name="Li C."/>
            <person name="Wickell D."/>
            <person name="Kuo L.Y."/>
            <person name="Chen X."/>
            <person name="Nie B."/>
            <person name="Liao X."/>
            <person name="Peng D."/>
            <person name="Ji J."/>
            <person name="Jenkins J."/>
            <person name="Williams M."/>
            <person name="Shu S."/>
            <person name="Plott C."/>
            <person name="Barry K."/>
            <person name="Rajasekar S."/>
            <person name="Grimwood J."/>
            <person name="Han X."/>
            <person name="Sun S."/>
            <person name="Hou Z."/>
            <person name="He W."/>
            <person name="Dai G."/>
            <person name="Sun C."/>
            <person name="Schmutz J."/>
            <person name="Leebens-Mack J.H."/>
            <person name="Li F.W."/>
            <person name="Wang L."/>
        </authorList>
    </citation>
    <scope>NUCLEOTIDE SEQUENCE [LARGE SCALE GENOMIC DNA]</scope>
    <source>
        <strain evidence="2">cv. PW_Plant_1</strain>
    </source>
</reference>
<dbReference type="EMBL" id="CM055104">
    <property type="protein sequence ID" value="KAJ7532728.1"/>
    <property type="molecule type" value="Genomic_DNA"/>
</dbReference>
<sequence>MGTNPFHAVVDAVKSSTAKAKGSCLYSNADPGVDSWSPPFGSGGATRGESGGRAGSYPLKRTPTANRQSLSIEQGRAPPPHTDSYHSMNGHENVMRTVFDYRTYTSRFSRGNLSECLPTKGKFVIYRILVMIIAACLLAEALMQGSILMLLKQTDLMSRPFEGASTYRNNSSVSTGLEKLQQSKELPCKLYNLVEDLQESKARRSLNELLNNEQFGARRPRLALVTIPLNLGADNLFFITLAKAFLVLGYDIEVHAVKNGSLWTSWKTMGVSIHLLQHDSPHPPIDWSRYEGVIVNSFSFNLVLSSLMQEPFKFIPVVWAIQGDTLARHLKEDNDPEVKLLLSHWKHAFARANFVIFPNHILPEKYAHFDAGNFLVIPGSPSEFWEAECYMSANERPKVRAHFGVDVEDFVIAVVGSHCNSRELWKEHALVMRAVAKAFVRPQFTENTVKYKGLKLFVLDHSEYGQSYYLALQAMAHHLGLPNDSVHLVGMDSDLSGILWMSDVVVYGSSEEEKLFPPILVRAMGLERPIIAPSFTVIKQNMVGGLLYPAGDDDSLGQSLLRLTQSTPEELSGMITAGRLLSKNLLAMDAVTGYSRLLEIVLDFPSQILLPQPVSEVQDSFKSWQWDLLTSHKNSSGVKSLAHMLPSEALKPLQNVDLDLIRKFSTEQSTEISTTPSYPLEINFESLEGDEWDDDRAAELRDEIERMEEEELEERKEQSQAIFEDVNRGVKKAEREKDEIHERDDAELERTGQPLCIYESYQGSGAWPFLHQGNPLYRGLSLSLHGRRPKFDDIDAPSRLPLLNDTYYRDVLCDFGAFLAIANRLDRIHKNAWIGFQPWYAAGRKVGLSYEAEHALANVVTKGKDGDAVYFWAHLGMDVGGTAQNTLLKPHEDFWLMCDALNAGNCRSVFLDAFRQMYGLPVSWKNLPPMPASGGLWAAMHCWAMPTSSYMEFIMFSRLFLDALDSQLYEEHHENGRCCLGISMFERNGEPQKVDEPQYADDLDEGREHQTWTDLGISAKSQVQHCYCHLLEVLINVWAYHSARRMIYIDPVTGLMQEQHFLKSRRGILWIKWFSFSMLKAIDEEFAERADDEHPEQRWLWPHTGEVFWQGILERERQERYALKIERKRRNKERLARMRSRYKQKSLGRYVKPPPGAGYVPQELEDVNSESEQHLQVATE</sequence>
<dbReference type="Proteomes" id="UP001162992">
    <property type="component" value="Chromosome 13"/>
</dbReference>
<evidence type="ECO:0000313" key="2">
    <source>
        <dbReference type="Proteomes" id="UP001162992"/>
    </source>
</evidence>
<gene>
    <name evidence="1" type="ORF">O6H91_13G016800</name>
</gene>
<proteinExistence type="predicted"/>
<evidence type="ECO:0000313" key="1">
    <source>
        <dbReference type="EMBL" id="KAJ7532728.1"/>
    </source>
</evidence>
<accession>A0ACC2BSJ1</accession>
<protein>
    <submittedName>
        <fullName evidence="1">Uncharacterized protein</fullName>
    </submittedName>
</protein>
<keyword evidence="2" id="KW-1185">Reference proteome</keyword>
<name>A0ACC2BSJ1_DIPCM</name>
<comment type="caution">
    <text evidence="1">The sequence shown here is derived from an EMBL/GenBank/DDBJ whole genome shotgun (WGS) entry which is preliminary data.</text>
</comment>